<dbReference type="Pfam" id="PF13376">
    <property type="entry name" value="OmdA"/>
    <property type="match status" value="1"/>
</dbReference>
<evidence type="ECO:0000259" key="1">
    <source>
        <dbReference type="Pfam" id="PF08818"/>
    </source>
</evidence>
<keyword evidence="3" id="KW-1185">Reference proteome</keyword>
<dbReference type="OrthoDB" id="214150at2"/>
<dbReference type="Gene3D" id="3.90.1150.200">
    <property type="match status" value="1"/>
</dbReference>
<reference evidence="3" key="1">
    <citation type="submission" date="2017-04" db="EMBL/GenBank/DDBJ databases">
        <authorList>
            <person name="Varghese N."/>
            <person name="Submissions S."/>
        </authorList>
    </citation>
    <scope>NUCLEOTIDE SEQUENCE [LARGE SCALE GENOMIC DNA]</scope>
    <source>
        <strain evidence="3">RKEM611</strain>
    </source>
</reference>
<protein>
    <submittedName>
        <fullName evidence="2">Uncharacterized conserved protein YdeI, YjbR/CyaY-like superfamily, DUF1801 family</fullName>
    </submittedName>
</protein>
<organism evidence="2 3">
    <name type="scientific">Pseudobacteriovorax antillogorgiicola</name>
    <dbReference type="NCBI Taxonomy" id="1513793"/>
    <lineage>
        <taxon>Bacteria</taxon>
        <taxon>Pseudomonadati</taxon>
        <taxon>Bdellovibrionota</taxon>
        <taxon>Oligoflexia</taxon>
        <taxon>Oligoflexales</taxon>
        <taxon>Pseudobacteriovoracaceae</taxon>
        <taxon>Pseudobacteriovorax</taxon>
    </lineage>
</organism>
<feature type="domain" description="YdhG-like" evidence="1">
    <location>
        <begin position="22"/>
        <end position="117"/>
    </location>
</feature>
<dbReference type="Proteomes" id="UP000192907">
    <property type="component" value="Unassembled WGS sequence"/>
</dbReference>
<dbReference type="EMBL" id="FWZT01000014">
    <property type="protein sequence ID" value="SMF47948.1"/>
    <property type="molecule type" value="Genomic_DNA"/>
</dbReference>
<proteinExistence type="predicted"/>
<sequence>MAVTKKNPELDHYFKEPNDWLKEAKKLRNIILDCGLSEELKWRQPCYSHDDKNIVIIQSFKKYLALMFFKGSLLKDSKQVLHDIGANSRVGRQLRFTSETEVEKLKPVIKSYIKEAIKISEAGLKVAPPSEQLDLPEELLNAFKKDKAFKKAFEGLTPGRQRGYQIHFSSAKQVKTREARIEKCKPQILKGKGLQDR</sequence>
<gene>
    <name evidence="2" type="ORF">SAMN06296036_114169</name>
</gene>
<dbReference type="AlphaFoldDB" id="A0A1Y6CC76"/>
<dbReference type="InterPro" id="IPR014922">
    <property type="entry name" value="YdhG-like"/>
</dbReference>
<evidence type="ECO:0000313" key="2">
    <source>
        <dbReference type="EMBL" id="SMF47948.1"/>
    </source>
</evidence>
<dbReference type="SUPFAM" id="SSF159888">
    <property type="entry name" value="YdhG-like"/>
    <property type="match status" value="1"/>
</dbReference>
<evidence type="ECO:0000313" key="3">
    <source>
        <dbReference type="Proteomes" id="UP000192907"/>
    </source>
</evidence>
<dbReference type="RefSeq" id="WP_132321297.1">
    <property type="nucleotide sequence ID" value="NZ_FWZT01000014.1"/>
</dbReference>
<accession>A0A1Y6CC76</accession>
<name>A0A1Y6CC76_9BACT</name>
<dbReference type="Pfam" id="PF08818">
    <property type="entry name" value="DUF1801"/>
    <property type="match status" value="1"/>
</dbReference>
<dbReference type="STRING" id="1513793.SAMN06296036_114169"/>
<dbReference type="PIRSF" id="PIRSF021308">
    <property type="entry name" value="UCP021308"/>
    <property type="match status" value="1"/>
</dbReference>
<dbReference type="InterPro" id="IPR016786">
    <property type="entry name" value="YdeI_bac"/>
</dbReference>